<dbReference type="GO" id="GO:0015074">
    <property type="term" value="P:DNA integration"/>
    <property type="evidence" value="ECO:0007669"/>
    <property type="project" value="InterPro"/>
</dbReference>
<evidence type="ECO:0000313" key="6">
    <source>
        <dbReference type="Proteomes" id="UP000316852"/>
    </source>
</evidence>
<evidence type="ECO:0000256" key="3">
    <source>
        <dbReference type="ARBA" id="ARBA00023172"/>
    </source>
</evidence>
<dbReference type="InterPro" id="IPR050090">
    <property type="entry name" value="Tyrosine_recombinase_XerCD"/>
</dbReference>
<evidence type="ECO:0000259" key="4">
    <source>
        <dbReference type="PROSITE" id="PS51898"/>
    </source>
</evidence>
<accession>A0A538T0C3</accession>
<comment type="caution">
    <text evidence="5">The sequence shown here is derived from an EMBL/GenBank/DDBJ whole genome shotgun (WGS) entry which is preliminary data.</text>
</comment>
<dbReference type="PANTHER" id="PTHR30349">
    <property type="entry name" value="PHAGE INTEGRASE-RELATED"/>
    <property type="match status" value="1"/>
</dbReference>
<evidence type="ECO:0000313" key="5">
    <source>
        <dbReference type="EMBL" id="TMQ57088.1"/>
    </source>
</evidence>
<dbReference type="InterPro" id="IPR013762">
    <property type="entry name" value="Integrase-like_cat_sf"/>
</dbReference>
<gene>
    <name evidence="5" type="ORF">E6K76_11610</name>
</gene>
<dbReference type="Gene3D" id="1.10.443.10">
    <property type="entry name" value="Intergrase catalytic core"/>
    <property type="match status" value="2"/>
</dbReference>
<name>A0A538T0C3_UNCEI</name>
<dbReference type="SUPFAM" id="SSF56349">
    <property type="entry name" value="DNA breaking-rejoining enzymes"/>
    <property type="match status" value="1"/>
</dbReference>
<dbReference type="AlphaFoldDB" id="A0A538T0C3"/>
<protein>
    <recommendedName>
        <fullName evidence="4">Tyr recombinase domain-containing protein</fullName>
    </recommendedName>
</protein>
<feature type="domain" description="Tyr recombinase" evidence="4">
    <location>
        <begin position="6"/>
        <end position="135"/>
    </location>
</feature>
<reference evidence="5 6" key="1">
    <citation type="journal article" date="2019" name="Nat. Microbiol.">
        <title>Mediterranean grassland soil C-N compound turnover is dependent on rainfall and depth, and is mediated by genomically divergent microorganisms.</title>
        <authorList>
            <person name="Diamond S."/>
            <person name="Andeer P.F."/>
            <person name="Li Z."/>
            <person name="Crits-Christoph A."/>
            <person name="Burstein D."/>
            <person name="Anantharaman K."/>
            <person name="Lane K.R."/>
            <person name="Thomas B.C."/>
            <person name="Pan C."/>
            <person name="Northen T.R."/>
            <person name="Banfield J.F."/>
        </authorList>
    </citation>
    <scope>NUCLEOTIDE SEQUENCE [LARGE SCALE GENOMIC DNA]</scope>
    <source>
        <strain evidence="5">WS_6</strain>
    </source>
</reference>
<dbReference type="EMBL" id="VBOW01000070">
    <property type="protein sequence ID" value="TMQ57088.1"/>
    <property type="molecule type" value="Genomic_DNA"/>
</dbReference>
<dbReference type="CDD" id="cd00397">
    <property type="entry name" value="DNA_BRE_C"/>
    <property type="match status" value="1"/>
</dbReference>
<keyword evidence="2" id="KW-0238">DNA-binding</keyword>
<evidence type="ECO:0000256" key="1">
    <source>
        <dbReference type="ARBA" id="ARBA00008857"/>
    </source>
</evidence>
<dbReference type="Pfam" id="PF00589">
    <property type="entry name" value="Phage_integrase"/>
    <property type="match status" value="2"/>
</dbReference>
<keyword evidence="3" id="KW-0233">DNA recombination</keyword>
<sequence>MYPKFATPKTLTKAEQRRLLRAVRAHGSPRDRALLSLALSTGLRLRELAGLNVGDVSVGKAGTAWRIQFVFREWQAAARFESVYPFHALRHSAITNVYRATRDLYLTQRFARHSSPLTTTIYTHPSDEELYAALRGIKT</sequence>
<organism evidence="5 6">
    <name type="scientific">Eiseniibacteriota bacterium</name>
    <dbReference type="NCBI Taxonomy" id="2212470"/>
    <lineage>
        <taxon>Bacteria</taxon>
        <taxon>Candidatus Eiseniibacteriota</taxon>
    </lineage>
</organism>
<comment type="similarity">
    <text evidence="1">Belongs to the 'phage' integrase family.</text>
</comment>
<dbReference type="InterPro" id="IPR002104">
    <property type="entry name" value="Integrase_catalytic"/>
</dbReference>
<evidence type="ECO:0000256" key="2">
    <source>
        <dbReference type="ARBA" id="ARBA00023125"/>
    </source>
</evidence>
<dbReference type="GO" id="GO:0006310">
    <property type="term" value="P:DNA recombination"/>
    <property type="evidence" value="ECO:0007669"/>
    <property type="project" value="UniProtKB-KW"/>
</dbReference>
<dbReference type="Proteomes" id="UP000316852">
    <property type="component" value="Unassembled WGS sequence"/>
</dbReference>
<dbReference type="PANTHER" id="PTHR30349:SF41">
    <property type="entry name" value="INTEGRASE_RECOMBINASE PROTEIN MJ0367-RELATED"/>
    <property type="match status" value="1"/>
</dbReference>
<dbReference type="InterPro" id="IPR011010">
    <property type="entry name" value="DNA_brk_join_enz"/>
</dbReference>
<proteinExistence type="inferred from homology"/>
<dbReference type="PROSITE" id="PS51898">
    <property type="entry name" value="TYR_RECOMBINASE"/>
    <property type="match status" value="1"/>
</dbReference>
<dbReference type="GO" id="GO:0003677">
    <property type="term" value="F:DNA binding"/>
    <property type="evidence" value="ECO:0007669"/>
    <property type="project" value="UniProtKB-KW"/>
</dbReference>